<dbReference type="RefSeq" id="WP_186556115.1">
    <property type="nucleotide sequence ID" value="NZ_JABWRE020000001.1"/>
</dbReference>
<gene>
    <name evidence="2" type="ORF">HU737_006250</name>
    <name evidence="1" type="ORF">HU737_18030</name>
</gene>
<reference evidence="2" key="3">
    <citation type="submission" date="2021-06" db="EMBL/GenBank/DDBJ databases">
        <title>Updating the genus Pseudomonas: Description of 43 new species and partition of the Pseudomonas putida group.</title>
        <authorList>
            <person name="Girard L."/>
            <person name="Lood C."/>
            <person name="Vandamme P."/>
            <person name="Rokni-Zadeh H."/>
            <person name="Van Noort V."/>
            <person name="Hofte M."/>
            <person name="Lavigne R."/>
            <person name="De Mot R."/>
        </authorList>
    </citation>
    <scope>NUCLEOTIDE SEQUENCE</scope>
    <source>
        <strain evidence="2">SWRI10</strain>
    </source>
</reference>
<name>A0A923G0B9_9PSED</name>
<accession>A0A923G0B9</accession>
<organism evidence="1">
    <name type="scientific">Pseudomonas urmiensis</name>
    <dbReference type="NCBI Taxonomy" id="2745493"/>
    <lineage>
        <taxon>Bacteria</taxon>
        <taxon>Pseudomonadati</taxon>
        <taxon>Pseudomonadota</taxon>
        <taxon>Gammaproteobacteria</taxon>
        <taxon>Pseudomonadales</taxon>
        <taxon>Pseudomonadaceae</taxon>
        <taxon>Pseudomonas</taxon>
    </lineage>
</organism>
<dbReference type="Proteomes" id="UP000599879">
    <property type="component" value="Unassembled WGS sequence"/>
</dbReference>
<evidence type="ECO:0008006" key="3">
    <source>
        <dbReference type="Google" id="ProtNLM"/>
    </source>
</evidence>
<reference evidence="1" key="2">
    <citation type="submission" date="2020-07" db="EMBL/GenBank/DDBJ databases">
        <authorList>
            <person name="Lood C."/>
            <person name="Girard L."/>
        </authorList>
    </citation>
    <scope>NUCLEOTIDE SEQUENCE</scope>
    <source>
        <strain evidence="1">SWRI10</strain>
    </source>
</reference>
<sequence>MSASKDVFFEIEAQQCSLWIHNKYGLDLTAEDTTGLWNEFYEEYIEMLDAEQAEYLWLERHSHKQFFHEFSTDLTTAYSLLTLVGNQTQADTTYKLVYAHAVTLLEALISTVVRKLVISEPRLMLNLVTEYEALSKRTISLKQVAQDPAIVQGIVLKVLSELSFHNVATIREILGAMFGEHMKGLEMADIARICIKRHDIVHRNGKTVDDEPIDLSIEDVQQAIYAIEAFAADLKRRVDEALAKKDT</sequence>
<dbReference type="AlphaFoldDB" id="A0A923G0B9"/>
<reference evidence="1" key="1">
    <citation type="journal article" date="2020" name="Microorganisms">
        <title>Reliable Identification of Environmental Pseudomonas Isolates Using the rpoD Gene.</title>
        <authorList>
            <consortium name="The Broad Institute Genome Sequencing Platform"/>
            <person name="Girard L."/>
            <person name="Lood C."/>
            <person name="Rokni-Zadeh H."/>
            <person name="van Noort V."/>
            <person name="Lavigne R."/>
            <person name="De Mot R."/>
        </authorList>
    </citation>
    <scope>NUCLEOTIDE SEQUENCE</scope>
    <source>
        <strain evidence="1">SWRI10</strain>
    </source>
</reference>
<proteinExistence type="predicted"/>
<dbReference type="EMBL" id="JABWRE020000001">
    <property type="protein sequence ID" value="MBV4535574.1"/>
    <property type="molecule type" value="Genomic_DNA"/>
</dbReference>
<evidence type="ECO:0000313" key="1">
    <source>
        <dbReference type="EMBL" id="MBC3442592.1"/>
    </source>
</evidence>
<comment type="caution">
    <text evidence="1">The sequence shown here is derived from an EMBL/GenBank/DDBJ whole genome shotgun (WGS) entry which is preliminary data.</text>
</comment>
<protein>
    <recommendedName>
        <fullName evidence="3">RiboL-PSP-HEPN domain-containing protein</fullName>
    </recommendedName>
</protein>
<evidence type="ECO:0000313" key="2">
    <source>
        <dbReference type="EMBL" id="MBV4535574.1"/>
    </source>
</evidence>
<dbReference type="EMBL" id="JABWRE010000014">
    <property type="protein sequence ID" value="MBC3442592.1"/>
    <property type="molecule type" value="Genomic_DNA"/>
</dbReference>